<name>A0ACB8BUP0_9AGAM</name>
<gene>
    <name evidence="1" type="ORF">BV22DRAFT_1029949</name>
</gene>
<proteinExistence type="predicted"/>
<dbReference type="Proteomes" id="UP000790709">
    <property type="component" value="Unassembled WGS sequence"/>
</dbReference>
<dbReference type="EMBL" id="MU266345">
    <property type="protein sequence ID" value="KAH7929119.1"/>
    <property type="molecule type" value="Genomic_DNA"/>
</dbReference>
<accession>A0ACB8BUP0</accession>
<evidence type="ECO:0000313" key="1">
    <source>
        <dbReference type="EMBL" id="KAH7929119.1"/>
    </source>
</evidence>
<evidence type="ECO:0000313" key="2">
    <source>
        <dbReference type="Proteomes" id="UP000790709"/>
    </source>
</evidence>
<keyword evidence="2" id="KW-1185">Reference proteome</keyword>
<protein>
    <submittedName>
        <fullName evidence="1">Uncharacterized protein</fullName>
    </submittedName>
</protein>
<reference evidence="1" key="1">
    <citation type="journal article" date="2021" name="New Phytol.">
        <title>Evolutionary innovations through gain and loss of genes in the ectomycorrhizal Boletales.</title>
        <authorList>
            <person name="Wu G."/>
            <person name="Miyauchi S."/>
            <person name="Morin E."/>
            <person name="Kuo A."/>
            <person name="Drula E."/>
            <person name="Varga T."/>
            <person name="Kohler A."/>
            <person name="Feng B."/>
            <person name="Cao Y."/>
            <person name="Lipzen A."/>
            <person name="Daum C."/>
            <person name="Hundley H."/>
            <person name="Pangilinan J."/>
            <person name="Johnson J."/>
            <person name="Barry K."/>
            <person name="LaButti K."/>
            <person name="Ng V."/>
            <person name="Ahrendt S."/>
            <person name="Min B."/>
            <person name="Choi I.G."/>
            <person name="Park H."/>
            <person name="Plett J.M."/>
            <person name="Magnuson J."/>
            <person name="Spatafora J.W."/>
            <person name="Nagy L.G."/>
            <person name="Henrissat B."/>
            <person name="Grigoriev I.V."/>
            <person name="Yang Z.L."/>
            <person name="Xu J."/>
            <person name="Martin F.M."/>
        </authorList>
    </citation>
    <scope>NUCLEOTIDE SEQUENCE</scope>
    <source>
        <strain evidence="1">KUC20120723A-06</strain>
    </source>
</reference>
<comment type="caution">
    <text evidence="1">The sequence shown here is derived from an EMBL/GenBank/DDBJ whole genome shotgun (WGS) entry which is preliminary data.</text>
</comment>
<sequence>MPDRDETTATAPDPWTNTTEDGEWGSAWTPDTVAEPSNEQEPEDEWEAARHEKEKMDRAVPPQFLADLLKQCHELWPDPEPTTGADNWRADVDGLQGVLDILNSLVPEHSTLPPSTPFAQTATSKSMHDALRLTRHMPLAQNSPLARFLASKGSSEWEASIKAQKEIVQDEVAVPVGWRILEKDKEATEESTTKPTKPSAGTGLLSFWTRRASSVNVPRERSQSPAPTARSSADSVRSVHPPPVPPEKTDTNSSKLPAYSASAVSSPLPTPNTSTPEISLPALAAPPAPSAVSRFLNRFSRTKSGASQLALSSDDLEFLSTVPSAHDPDNDGDDGDGFGLGRVMKAAPVPLPAKLPPPIAPPPKPPTSRPTSGIGVRSSSSNVNLNVTPPPGASSSHVPSSLAQPLSPTISRPHTPASIAPPSFSVPRLSSPPPPPSRVRTPFTLSPPLLPPPPPPISPPQTPRPGTSWAGPFKSSEDEFSDFYSPEQVRREPYMDSPGSSIHSPSSAHRLTSPGLGLPPLLPPPPASTSKFVSPPHTPRPTTPPRLSSLEDDREHDDFLRDFTHRKSSSIAQSESGSSIRSPSSLHRLTTSRPSLSFDDFDDFVSSGIRTPSPPPLPAKVLSPPQAPLSPHTQSVTQTQAKGPSFVSQSPSFVAQSQHQRTQSLVQQAASLGGQWPASPPPQAPSQFGVDLIDTGAPYSGTSGGGGNGGMMSWASSPVLMHPQSRPIQKPLQLGQKPPVEPSLMRPMVAPPPFPGTPNSLSFSSLQSSSASAAQPRTGTGGLSAQDLSFFEGL</sequence>
<organism evidence="1 2">
    <name type="scientific">Leucogyrophana mollusca</name>
    <dbReference type="NCBI Taxonomy" id="85980"/>
    <lineage>
        <taxon>Eukaryota</taxon>
        <taxon>Fungi</taxon>
        <taxon>Dikarya</taxon>
        <taxon>Basidiomycota</taxon>
        <taxon>Agaricomycotina</taxon>
        <taxon>Agaricomycetes</taxon>
        <taxon>Agaricomycetidae</taxon>
        <taxon>Boletales</taxon>
        <taxon>Boletales incertae sedis</taxon>
        <taxon>Leucogyrophana</taxon>
    </lineage>
</organism>